<dbReference type="Proteomes" id="UP001497497">
    <property type="component" value="Unassembled WGS sequence"/>
</dbReference>
<evidence type="ECO:0000256" key="1">
    <source>
        <dbReference type="ARBA" id="ARBA00004123"/>
    </source>
</evidence>
<name>A0AAV2I2B4_LYMST</name>
<feature type="region of interest" description="Disordered" evidence="5">
    <location>
        <begin position="112"/>
        <end position="139"/>
    </location>
</feature>
<dbReference type="Pfam" id="PF00853">
    <property type="entry name" value="Runt"/>
    <property type="match status" value="1"/>
</dbReference>
<gene>
    <name evidence="7" type="ORF">GSLYS_00014372001</name>
</gene>
<sequence length="168" mass="19428">MSPFTGKSFTLTIAVFTNPPQIALYQKAIKVTVDGPREPRKLHADERHVHRPSPLDISLKRNIIPDPLRERQLSHFADLDCLRQQQQPKNLPHLEHQNQLDELSRRFIDHQHLPSNQIKKSDRNTKPQGSEVTDSERSEDITFISKQSWDYNTLRCNSDTALKEVTSS</sequence>
<dbReference type="GO" id="GO:0000981">
    <property type="term" value="F:DNA-binding transcription factor activity, RNA polymerase II-specific"/>
    <property type="evidence" value="ECO:0007669"/>
    <property type="project" value="TreeGrafter"/>
</dbReference>
<comment type="subcellular location">
    <subcellularLocation>
        <location evidence="1">Nucleus</location>
    </subcellularLocation>
</comment>
<proteinExistence type="predicted"/>
<keyword evidence="4" id="KW-0539">Nucleus</keyword>
<dbReference type="PANTHER" id="PTHR11950">
    <property type="entry name" value="RUNT RELATED"/>
    <property type="match status" value="1"/>
</dbReference>
<evidence type="ECO:0000259" key="6">
    <source>
        <dbReference type="PROSITE" id="PS51062"/>
    </source>
</evidence>
<keyword evidence="8" id="KW-1185">Reference proteome</keyword>
<dbReference type="GO" id="GO:0005634">
    <property type="term" value="C:nucleus"/>
    <property type="evidence" value="ECO:0007669"/>
    <property type="project" value="UniProtKB-SubCell"/>
</dbReference>
<evidence type="ECO:0000256" key="5">
    <source>
        <dbReference type="SAM" id="MobiDB-lite"/>
    </source>
</evidence>
<reference evidence="7 8" key="1">
    <citation type="submission" date="2024-04" db="EMBL/GenBank/DDBJ databases">
        <authorList>
            <consortium name="Genoscope - CEA"/>
            <person name="William W."/>
        </authorList>
    </citation>
    <scope>NUCLEOTIDE SEQUENCE [LARGE SCALE GENOMIC DNA]</scope>
</reference>
<dbReference type="SUPFAM" id="SSF49417">
    <property type="entry name" value="p53-like transcription factors"/>
    <property type="match status" value="1"/>
</dbReference>
<dbReference type="InterPro" id="IPR000040">
    <property type="entry name" value="AML1_Runt"/>
</dbReference>
<dbReference type="AlphaFoldDB" id="A0AAV2I2B4"/>
<keyword evidence="3" id="KW-0804">Transcription</keyword>
<feature type="non-terminal residue" evidence="7">
    <location>
        <position position="168"/>
    </location>
</feature>
<protein>
    <recommendedName>
        <fullName evidence="6">Runt domain-containing protein</fullName>
    </recommendedName>
</protein>
<evidence type="ECO:0000313" key="8">
    <source>
        <dbReference type="Proteomes" id="UP001497497"/>
    </source>
</evidence>
<dbReference type="InterPro" id="IPR013524">
    <property type="entry name" value="Runt_dom"/>
</dbReference>
<organism evidence="7 8">
    <name type="scientific">Lymnaea stagnalis</name>
    <name type="common">Great pond snail</name>
    <name type="synonym">Helix stagnalis</name>
    <dbReference type="NCBI Taxonomy" id="6523"/>
    <lineage>
        <taxon>Eukaryota</taxon>
        <taxon>Metazoa</taxon>
        <taxon>Spiralia</taxon>
        <taxon>Lophotrochozoa</taxon>
        <taxon>Mollusca</taxon>
        <taxon>Gastropoda</taxon>
        <taxon>Heterobranchia</taxon>
        <taxon>Euthyneura</taxon>
        <taxon>Panpulmonata</taxon>
        <taxon>Hygrophila</taxon>
        <taxon>Lymnaeoidea</taxon>
        <taxon>Lymnaeidae</taxon>
        <taxon>Lymnaea</taxon>
    </lineage>
</organism>
<dbReference type="InterPro" id="IPR008967">
    <property type="entry name" value="p53-like_TF_DNA-bd_sf"/>
</dbReference>
<dbReference type="GO" id="GO:0000978">
    <property type="term" value="F:RNA polymerase II cis-regulatory region sequence-specific DNA binding"/>
    <property type="evidence" value="ECO:0007669"/>
    <property type="project" value="TreeGrafter"/>
</dbReference>
<evidence type="ECO:0000256" key="2">
    <source>
        <dbReference type="ARBA" id="ARBA00023015"/>
    </source>
</evidence>
<comment type="caution">
    <text evidence="7">The sequence shown here is derived from an EMBL/GenBank/DDBJ whole genome shotgun (WGS) entry which is preliminary data.</text>
</comment>
<dbReference type="GO" id="GO:0005524">
    <property type="term" value="F:ATP binding"/>
    <property type="evidence" value="ECO:0007669"/>
    <property type="project" value="InterPro"/>
</dbReference>
<keyword evidence="2" id="KW-0805">Transcription regulation</keyword>
<dbReference type="PANTHER" id="PTHR11950:SF31">
    <property type="entry name" value="SEGMENTATION PROTEIN RUNT"/>
    <property type="match status" value="1"/>
</dbReference>
<evidence type="ECO:0000256" key="3">
    <source>
        <dbReference type="ARBA" id="ARBA00023163"/>
    </source>
</evidence>
<dbReference type="InterPro" id="IPR012346">
    <property type="entry name" value="p53/RUNT-type_TF_DNA-bd_sf"/>
</dbReference>
<accession>A0AAV2I2B4</accession>
<dbReference type="Gene3D" id="2.60.40.720">
    <property type="match status" value="1"/>
</dbReference>
<dbReference type="EMBL" id="CAXITT010000396">
    <property type="protein sequence ID" value="CAL1540723.1"/>
    <property type="molecule type" value="Genomic_DNA"/>
</dbReference>
<dbReference type="PROSITE" id="PS51062">
    <property type="entry name" value="RUNT"/>
    <property type="match status" value="1"/>
</dbReference>
<evidence type="ECO:0000313" key="7">
    <source>
        <dbReference type="EMBL" id="CAL1540723.1"/>
    </source>
</evidence>
<evidence type="ECO:0000256" key="4">
    <source>
        <dbReference type="ARBA" id="ARBA00023242"/>
    </source>
</evidence>
<feature type="domain" description="Runt" evidence="6">
    <location>
        <begin position="1"/>
        <end position="41"/>
    </location>
</feature>